<evidence type="ECO:0000259" key="9">
    <source>
        <dbReference type="Pfam" id="PF13847"/>
    </source>
</evidence>
<reference evidence="10 11" key="1">
    <citation type="journal article" date="2014" name="Int. J. Syst. Evol. Microbiol.">
        <title>Complete genome sequence of Corynebacterium casei LMG S-19264T (=DSM 44701T), isolated from a smear-ripened cheese.</title>
        <authorList>
            <consortium name="US DOE Joint Genome Institute (JGI-PGF)"/>
            <person name="Walter F."/>
            <person name="Albersmeier A."/>
            <person name="Kalinowski J."/>
            <person name="Ruckert C."/>
        </authorList>
    </citation>
    <scope>NUCLEOTIDE SEQUENCE [LARGE SCALE GENOMIC DNA]</scope>
    <source>
        <strain evidence="10 11">CECT 8670</strain>
    </source>
</reference>
<comment type="catalytic activity">
    <reaction evidence="8">
        <text>arsenic triglutathione + 3 [thioredoxin]-dithiol + 3 S-adenosyl-L-methionine = trimethylarsine + 3 [thioredoxin]-disulfide + 3 glutathione + 3 S-adenosyl-L-homocysteine + 3 H(+)</text>
        <dbReference type="Rhea" id="RHEA:69432"/>
        <dbReference type="Rhea" id="RHEA-COMP:10698"/>
        <dbReference type="Rhea" id="RHEA-COMP:10700"/>
        <dbReference type="ChEBI" id="CHEBI:15378"/>
        <dbReference type="ChEBI" id="CHEBI:27130"/>
        <dbReference type="ChEBI" id="CHEBI:29950"/>
        <dbReference type="ChEBI" id="CHEBI:50058"/>
        <dbReference type="ChEBI" id="CHEBI:57856"/>
        <dbReference type="ChEBI" id="CHEBI:57925"/>
        <dbReference type="ChEBI" id="CHEBI:59789"/>
        <dbReference type="ChEBI" id="CHEBI:183640"/>
        <dbReference type="EC" id="2.1.1.137"/>
    </reaction>
</comment>
<dbReference type="EMBL" id="JAUFQH010000013">
    <property type="protein sequence ID" value="MDN3620687.1"/>
    <property type="molecule type" value="Genomic_DNA"/>
</dbReference>
<comment type="similarity">
    <text evidence="3">Belongs to the methyltransferase superfamily. Arsenite methyltransferase family.</text>
</comment>
<organism evidence="10 11">
    <name type="scientific">Polaribacter sejongensis</name>
    <dbReference type="NCBI Taxonomy" id="985043"/>
    <lineage>
        <taxon>Bacteria</taxon>
        <taxon>Pseudomonadati</taxon>
        <taxon>Bacteroidota</taxon>
        <taxon>Flavobacteriia</taxon>
        <taxon>Flavobacteriales</taxon>
        <taxon>Flavobacteriaceae</taxon>
    </lineage>
</organism>
<gene>
    <name evidence="10" type="primary">arsM</name>
    <name evidence="10" type="ORF">QWY81_14575</name>
</gene>
<evidence type="ECO:0000256" key="7">
    <source>
        <dbReference type="ARBA" id="ARBA00047943"/>
    </source>
</evidence>
<evidence type="ECO:0000256" key="5">
    <source>
        <dbReference type="ARBA" id="ARBA00034545"/>
    </source>
</evidence>
<dbReference type="GO" id="GO:0032259">
    <property type="term" value="P:methylation"/>
    <property type="evidence" value="ECO:0007669"/>
    <property type="project" value="UniProtKB-KW"/>
</dbReference>
<keyword evidence="2" id="KW-0949">S-adenosyl-L-methionine</keyword>
<dbReference type="Pfam" id="PF13847">
    <property type="entry name" value="Methyltransf_31"/>
    <property type="match status" value="1"/>
</dbReference>
<evidence type="ECO:0000256" key="6">
    <source>
        <dbReference type="ARBA" id="ARBA00047941"/>
    </source>
</evidence>
<evidence type="ECO:0000256" key="1">
    <source>
        <dbReference type="ARBA" id="ARBA00022679"/>
    </source>
</evidence>
<name>A0AAJ1QZL2_9FLAO</name>
<dbReference type="PANTHER" id="PTHR43675">
    <property type="entry name" value="ARSENITE METHYLTRANSFERASE"/>
    <property type="match status" value="1"/>
</dbReference>
<evidence type="ECO:0000256" key="4">
    <source>
        <dbReference type="ARBA" id="ARBA00034521"/>
    </source>
</evidence>
<feature type="domain" description="Methyltransferase" evidence="9">
    <location>
        <begin position="69"/>
        <end position="215"/>
    </location>
</feature>
<dbReference type="GO" id="GO:0030791">
    <property type="term" value="F:arsenite methyltransferase activity"/>
    <property type="evidence" value="ECO:0007669"/>
    <property type="project" value="UniProtKB-EC"/>
</dbReference>
<accession>A0AAJ1QZL2</accession>
<dbReference type="EC" id="2.1.1.137" evidence="4"/>
<dbReference type="InterPro" id="IPR026669">
    <property type="entry name" value="Arsenite_MeTrfase-like"/>
</dbReference>
<keyword evidence="1" id="KW-0808">Transferase</keyword>
<dbReference type="RefSeq" id="WP_261973234.1">
    <property type="nucleotide sequence ID" value="NZ_CP103460.1"/>
</dbReference>
<dbReference type="Proteomes" id="UP001228636">
    <property type="component" value="Unassembled WGS sequence"/>
</dbReference>
<proteinExistence type="inferred from homology"/>
<sequence>MSQEIKENVKEAYTRVANSGAGCGCGPTACDSPIQDWSMSESYAKVDGYEADADYALGCGIPTEHAKIKVGDTVLDLGSGAGNDAFVARRIVGESGHVIGVDMTEAMIKKANENKQKLGYSNVDFVLGEIEALPLKENSIDVSVSNCVLNLVPNKAKAYQEVYRVLKPGGHFSMSDIVLRGTLPKGIMEAAEMYAGCISGALQQEDYMEAIKDAGFKNSTITKERIIDIPDNVLLNYVCCPEELEKFKASENAIVSLGVYAEK</sequence>
<dbReference type="Gene3D" id="3.40.50.150">
    <property type="entry name" value="Vaccinia Virus protein VP39"/>
    <property type="match status" value="1"/>
</dbReference>
<dbReference type="CDD" id="cd02440">
    <property type="entry name" value="AdoMet_MTases"/>
    <property type="match status" value="1"/>
</dbReference>
<evidence type="ECO:0000256" key="2">
    <source>
        <dbReference type="ARBA" id="ARBA00022691"/>
    </source>
</evidence>
<dbReference type="AlphaFoldDB" id="A0AAJ1QZL2"/>
<evidence type="ECO:0000256" key="3">
    <source>
        <dbReference type="ARBA" id="ARBA00034487"/>
    </source>
</evidence>
<dbReference type="InterPro" id="IPR029063">
    <property type="entry name" value="SAM-dependent_MTases_sf"/>
</dbReference>
<dbReference type="NCBIfam" id="NF008823">
    <property type="entry name" value="PRK11873.1"/>
    <property type="match status" value="1"/>
</dbReference>
<evidence type="ECO:0000256" key="8">
    <source>
        <dbReference type="ARBA" id="ARBA00048428"/>
    </source>
</evidence>
<comment type="catalytic activity">
    <reaction evidence="6">
        <text>arsenic triglutathione + [thioredoxin]-dithiol + S-adenosyl-L-methionine + 2 H2O = methylarsonous acid + [thioredoxin]-disulfide + 3 glutathione + S-adenosyl-L-homocysteine + H(+)</text>
        <dbReference type="Rhea" id="RHEA:69460"/>
        <dbReference type="Rhea" id="RHEA-COMP:10698"/>
        <dbReference type="Rhea" id="RHEA-COMP:10700"/>
        <dbReference type="ChEBI" id="CHEBI:15377"/>
        <dbReference type="ChEBI" id="CHEBI:15378"/>
        <dbReference type="ChEBI" id="CHEBI:17826"/>
        <dbReference type="ChEBI" id="CHEBI:29950"/>
        <dbReference type="ChEBI" id="CHEBI:50058"/>
        <dbReference type="ChEBI" id="CHEBI:57856"/>
        <dbReference type="ChEBI" id="CHEBI:57925"/>
        <dbReference type="ChEBI" id="CHEBI:59789"/>
        <dbReference type="ChEBI" id="CHEBI:183640"/>
        <dbReference type="EC" id="2.1.1.137"/>
    </reaction>
</comment>
<keyword evidence="10" id="KW-0489">Methyltransferase</keyword>
<dbReference type="InterPro" id="IPR025714">
    <property type="entry name" value="Methyltranfer_dom"/>
</dbReference>
<evidence type="ECO:0000313" key="10">
    <source>
        <dbReference type="EMBL" id="MDN3620687.1"/>
    </source>
</evidence>
<protein>
    <recommendedName>
        <fullName evidence="5">Arsenite methyltransferase</fullName>
        <ecNumber evidence="4">2.1.1.137</ecNumber>
    </recommendedName>
</protein>
<evidence type="ECO:0000313" key="11">
    <source>
        <dbReference type="Proteomes" id="UP001228636"/>
    </source>
</evidence>
<comment type="catalytic activity">
    <reaction evidence="7">
        <text>arsenic triglutathione + 2 [thioredoxin]-dithiol + 2 S-adenosyl-L-methionine + H2O = dimethylarsinous acid + 2 [thioredoxin]-disulfide + 3 glutathione + 2 S-adenosyl-L-homocysteine + 2 H(+)</text>
        <dbReference type="Rhea" id="RHEA:69464"/>
        <dbReference type="Rhea" id="RHEA-COMP:10698"/>
        <dbReference type="Rhea" id="RHEA-COMP:10700"/>
        <dbReference type="ChEBI" id="CHEBI:15377"/>
        <dbReference type="ChEBI" id="CHEBI:15378"/>
        <dbReference type="ChEBI" id="CHEBI:23808"/>
        <dbReference type="ChEBI" id="CHEBI:29950"/>
        <dbReference type="ChEBI" id="CHEBI:50058"/>
        <dbReference type="ChEBI" id="CHEBI:57856"/>
        <dbReference type="ChEBI" id="CHEBI:57925"/>
        <dbReference type="ChEBI" id="CHEBI:59789"/>
        <dbReference type="ChEBI" id="CHEBI:183640"/>
        <dbReference type="EC" id="2.1.1.137"/>
    </reaction>
</comment>
<dbReference type="SUPFAM" id="SSF53335">
    <property type="entry name" value="S-adenosyl-L-methionine-dependent methyltransferases"/>
    <property type="match status" value="1"/>
</dbReference>
<comment type="caution">
    <text evidence="10">The sequence shown here is derived from an EMBL/GenBank/DDBJ whole genome shotgun (WGS) entry which is preliminary data.</text>
</comment>
<dbReference type="PANTHER" id="PTHR43675:SF8">
    <property type="entry name" value="ARSENITE METHYLTRANSFERASE"/>
    <property type="match status" value="1"/>
</dbReference>